<sequence length="337" mass="36982">MLMSALFFMSVGGDVAVHGPVSRRLLIGMEEWSGAMAQYRPNAYRRVRFVPEVVVEGEVPGDSPGMAAFSGGVDAAFTLKRHHERRLGEASAPLQRLVLVHGFDVPLSDQKAFDKAYAPVKATADRRGVDLVGVRTNFRSLPGQDWEVAHMTGLVAVMTALCDSPTVGLVGSSYTYADPQVGWGSAPELDHLLSSALLEVRHDGADFTRSEKIALLAENPEWLEDLRVCWQAQAGGENCGRCEKCLRTQAALRACGITSTRTFPSIPDFSKVSLPALTDHDLRFWNEVVDFAESRGSSELAHNLRGCRARGRRRGLIVVPMRRLGRRILNKVDTLRG</sequence>
<organism evidence="1 2">
    <name type="scientific">Cutibacterium equinum</name>
    <dbReference type="NCBI Taxonomy" id="3016342"/>
    <lineage>
        <taxon>Bacteria</taxon>
        <taxon>Bacillati</taxon>
        <taxon>Actinomycetota</taxon>
        <taxon>Actinomycetes</taxon>
        <taxon>Propionibacteriales</taxon>
        <taxon>Propionibacteriaceae</taxon>
        <taxon>Cutibacterium</taxon>
    </lineage>
</organism>
<dbReference type="Proteomes" id="UP001212097">
    <property type="component" value="Chromosome"/>
</dbReference>
<evidence type="ECO:0000313" key="1">
    <source>
        <dbReference type="EMBL" id="WCC79141.1"/>
    </source>
</evidence>
<evidence type="ECO:0000313" key="2">
    <source>
        <dbReference type="Proteomes" id="UP001212097"/>
    </source>
</evidence>
<proteinExistence type="predicted"/>
<dbReference type="EMBL" id="CP115668">
    <property type="protein sequence ID" value="WCC79141.1"/>
    <property type="molecule type" value="Genomic_DNA"/>
</dbReference>
<protein>
    <recommendedName>
        <fullName evidence="3">7-cyano-7-deazaguanine synthase</fullName>
    </recommendedName>
</protein>
<reference evidence="1 2" key="1">
    <citation type="submission" date="2023-06" db="EMBL/GenBank/DDBJ databases">
        <title>The Gram-positive Non-spore-bearing Anaerobic Bacilli of Human Feces.</title>
        <authorList>
            <person name="Eggerth A.H."/>
        </authorList>
    </citation>
    <scope>NUCLEOTIDE SEQUENCE [LARGE SCALE GENOMIC DNA]</scope>
    <source>
        <strain evidence="1 2">CBA3108</strain>
    </source>
</reference>
<keyword evidence="2" id="KW-1185">Reference proteome</keyword>
<name>A0ABY7QVU7_9ACTN</name>
<evidence type="ECO:0008006" key="3">
    <source>
        <dbReference type="Google" id="ProtNLM"/>
    </source>
</evidence>
<gene>
    <name evidence="1" type="ORF">O6R08_06160</name>
</gene>
<accession>A0ABY7QVU7</accession>
<dbReference type="RefSeq" id="WP_271417347.1">
    <property type="nucleotide sequence ID" value="NZ_CP115668.1"/>
</dbReference>